<dbReference type="Gene3D" id="2.30.30.40">
    <property type="entry name" value="SH3 Domains"/>
    <property type="match status" value="1"/>
</dbReference>
<protein>
    <submittedName>
        <fullName evidence="2">SH3 domain-containing protein</fullName>
    </submittedName>
</protein>
<comment type="caution">
    <text evidence="2">The sequence shown here is derived from an EMBL/GenBank/DDBJ whole genome shotgun (WGS) entry which is preliminary data.</text>
</comment>
<feature type="signal peptide" evidence="1">
    <location>
        <begin position="1"/>
        <end position="31"/>
    </location>
</feature>
<evidence type="ECO:0000256" key="1">
    <source>
        <dbReference type="SAM" id="SignalP"/>
    </source>
</evidence>
<proteinExistence type="predicted"/>
<dbReference type="EMBL" id="JAFKCZ010000012">
    <property type="protein sequence ID" value="MBN7798070.1"/>
    <property type="molecule type" value="Genomic_DNA"/>
</dbReference>
<feature type="chain" id="PRO_5037013288" evidence="1">
    <location>
        <begin position="32"/>
        <end position="202"/>
    </location>
</feature>
<evidence type="ECO:0000313" key="2">
    <source>
        <dbReference type="EMBL" id="MBN7798070.1"/>
    </source>
</evidence>
<organism evidence="2 3">
    <name type="scientific">Parahaliea mediterranea</name>
    <dbReference type="NCBI Taxonomy" id="651086"/>
    <lineage>
        <taxon>Bacteria</taxon>
        <taxon>Pseudomonadati</taxon>
        <taxon>Pseudomonadota</taxon>
        <taxon>Gammaproteobacteria</taxon>
        <taxon>Cellvibrionales</taxon>
        <taxon>Halieaceae</taxon>
        <taxon>Parahaliea</taxon>
    </lineage>
</organism>
<accession>A0A939DH71</accession>
<name>A0A939DH71_9GAMM</name>
<dbReference type="RefSeq" id="WP_206561521.1">
    <property type="nucleotide sequence ID" value="NZ_JAFKCZ010000012.1"/>
</dbReference>
<reference evidence="2" key="1">
    <citation type="submission" date="2021-02" db="EMBL/GenBank/DDBJ databases">
        <title>PHA producing bacteria isolated from coastal sediment in Guangdong, Shenzhen.</title>
        <authorList>
            <person name="Zheng W."/>
            <person name="Yu S."/>
            <person name="Huang Y."/>
        </authorList>
    </citation>
    <scope>NUCLEOTIDE SEQUENCE</scope>
    <source>
        <strain evidence="2">TN14-10</strain>
    </source>
</reference>
<keyword evidence="1" id="KW-0732">Signal</keyword>
<dbReference type="AlphaFoldDB" id="A0A939DH71"/>
<gene>
    <name evidence="2" type="ORF">JYP50_15785</name>
</gene>
<dbReference type="Proteomes" id="UP000664303">
    <property type="component" value="Unassembled WGS sequence"/>
</dbReference>
<evidence type="ECO:0000313" key="3">
    <source>
        <dbReference type="Proteomes" id="UP000664303"/>
    </source>
</evidence>
<keyword evidence="3" id="KW-1185">Reference proteome</keyword>
<sequence>MSASTAAPRMVARGRLPGLLAPLLLALSACAARVETVEPDFADGYAGGPDFWVVAGVPGNEVLDVRAKPGSENPLVGALGNGDIGRNLGCAPHKGQRWCRIRTLEDPPTEGWVAGRHLRESAPPPSATGVGRTVISSGDGGPEIAVRGSGEFEVIFPEGCIALYDAAGAEIVAGATCSEEQLQWAAAAVARQTRESPTNRPR</sequence>